<dbReference type="EMBL" id="LAZR01061065">
    <property type="protein sequence ID" value="KKK64336.1"/>
    <property type="molecule type" value="Genomic_DNA"/>
</dbReference>
<proteinExistence type="predicted"/>
<accession>A0A0F8ZWK3</accession>
<protein>
    <submittedName>
        <fullName evidence="2">Uncharacterized protein</fullName>
    </submittedName>
</protein>
<comment type="caution">
    <text evidence="2">The sequence shown here is derived from an EMBL/GenBank/DDBJ whole genome shotgun (WGS) entry which is preliminary data.</text>
</comment>
<gene>
    <name evidence="2" type="ORF">LCGC14_2985230</name>
</gene>
<evidence type="ECO:0000256" key="1">
    <source>
        <dbReference type="SAM" id="MobiDB-lite"/>
    </source>
</evidence>
<reference evidence="2" key="1">
    <citation type="journal article" date="2015" name="Nature">
        <title>Complex archaea that bridge the gap between prokaryotes and eukaryotes.</title>
        <authorList>
            <person name="Spang A."/>
            <person name="Saw J.H."/>
            <person name="Jorgensen S.L."/>
            <person name="Zaremba-Niedzwiedzka K."/>
            <person name="Martijn J."/>
            <person name="Lind A.E."/>
            <person name="van Eijk R."/>
            <person name="Schleper C."/>
            <person name="Guy L."/>
            <person name="Ettema T.J."/>
        </authorList>
    </citation>
    <scope>NUCLEOTIDE SEQUENCE</scope>
</reference>
<name>A0A0F8ZWK3_9ZZZZ</name>
<organism evidence="2">
    <name type="scientific">marine sediment metagenome</name>
    <dbReference type="NCBI Taxonomy" id="412755"/>
    <lineage>
        <taxon>unclassified sequences</taxon>
        <taxon>metagenomes</taxon>
        <taxon>ecological metagenomes</taxon>
    </lineage>
</organism>
<feature type="compositionally biased region" description="Gly residues" evidence="1">
    <location>
        <begin position="11"/>
        <end position="20"/>
    </location>
</feature>
<feature type="region of interest" description="Disordered" evidence="1">
    <location>
        <begin position="1"/>
        <end position="20"/>
    </location>
</feature>
<sequence length="82" mass="9028">MEQGSHPGNPTGPGLGHAGGVGVGVNSKGWMIDEAEELRPELLELLLKSLDLPRRLLLTPVQAWARYYEQVERLEPQNNQGL</sequence>
<evidence type="ECO:0000313" key="2">
    <source>
        <dbReference type="EMBL" id="KKK64336.1"/>
    </source>
</evidence>
<dbReference type="AlphaFoldDB" id="A0A0F8ZWK3"/>